<organism evidence="1 2">
    <name type="scientific">Campylobacter pinnipediorum subsp. caledonicus</name>
    <dbReference type="NCBI Taxonomy" id="1874362"/>
    <lineage>
        <taxon>Bacteria</taxon>
        <taxon>Pseudomonadati</taxon>
        <taxon>Campylobacterota</taxon>
        <taxon>Epsilonproteobacteria</taxon>
        <taxon>Campylobacterales</taxon>
        <taxon>Campylobacteraceae</taxon>
        <taxon>Campylobacter</taxon>
    </lineage>
</organism>
<gene>
    <name evidence="1" type="ORF">CPIN18021_1066</name>
</gene>
<dbReference type="EMBL" id="CP017258">
    <property type="protein sequence ID" value="AQW87865.1"/>
    <property type="molecule type" value="Genomic_DNA"/>
</dbReference>
<evidence type="ECO:0000313" key="1">
    <source>
        <dbReference type="EMBL" id="AQW87865.1"/>
    </source>
</evidence>
<keyword evidence="2" id="KW-1185">Reference proteome</keyword>
<evidence type="ECO:0000313" key="2">
    <source>
        <dbReference type="Proteomes" id="UP000190868"/>
    </source>
</evidence>
<sequence>MKISFECECIILQKTMFLFCSEYVSERFECDFIVSDKKIQTKKPLFLIGTENQHINLPFTKKTLINTLEEFYSAIQVQNITKDQATDTFEEKLDILLNNFKQDIVKLIQESKQ</sequence>
<dbReference type="AlphaFoldDB" id="A0A1S6U857"/>
<name>A0A1S6U857_9BACT</name>
<dbReference type="RefSeq" id="WP_078424586.1">
    <property type="nucleotide sequence ID" value="NZ_CP017258.1"/>
</dbReference>
<proteinExistence type="predicted"/>
<reference evidence="2" key="1">
    <citation type="submission" date="2016-09" db="EMBL/GenBank/DDBJ databases">
        <title>Comparative genomics of the Campylobacter concisus group.</title>
        <authorList>
            <person name="Miller W.G."/>
            <person name="Yee E."/>
            <person name="Chapman M.H."/>
            <person name="Huynh S."/>
            <person name="Bono J.L."/>
            <person name="On S.L.W."/>
            <person name="StLeger J."/>
            <person name="Foster G."/>
            <person name="Parker C.T."/>
        </authorList>
    </citation>
    <scope>NUCLEOTIDE SEQUENCE [LARGE SCALE GENOMIC DNA]</scope>
    <source>
        <strain evidence="2">RM18021</strain>
    </source>
</reference>
<dbReference type="Proteomes" id="UP000190868">
    <property type="component" value="Chromosome"/>
</dbReference>
<accession>A0A1S6U857</accession>
<protein>
    <submittedName>
        <fullName evidence="1">Uncharacterized protein</fullName>
    </submittedName>
</protein>